<dbReference type="Gene3D" id="2.40.70.10">
    <property type="entry name" value="Acid Proteases"/>
    <property type="match status" value="1"/>
</dbReference>
<sequence length="221" mass="24349">MLDLGPLINIMPTSIYKSLNFGDLEPIGMIIQLANKSVVQPLGVLEDVLVQVNELIFPANFYVLDMKDETSGKGSTLILERPFLMTAKTKIKVHVGTLSMEFIEEHFQLDIDGEDISNFAGDTKVFNCLGSMVNEADCDELSEVHNLSDSEDDITDLADLNQEVELLKLLDQVCKYEDPDGGGSPAHKAIAKKAEFDHPYVVKKEVTKSLATGIIYPISNS</sequence>
<evidence type="ECO:0000313" key="1">
    <source>
        <dbReference type="EMBL" id="RDY01863.1"/>
    </source>
</evidence>
<dbReference type="PANTHER" id="PTHR33067">
    <property type="entry name" value="RNA-DIRECTED DNA POLYMERASE-RELATED"/>
    <property type="match status" value="1"/>
</dbReference>
<organism evidence="1 2">
    <name type="scientific">Mucuna pruriens</name>
    <name type="common">Velvet bean</name>
    <name type="synonym">Dolichos pruriens</name>
    <dbReference type="NCBI Taxonomy" id="157652"/>
    <lineage>
        <taxon>Eukaryota</taxon>
        <taxon>Viridiplantae</taxon>
        <taxon>Streptophyta</taxon>
        <taxon>Embryophyta</taxon>
        <taxon>Tracheophyta</taxon>
        <taxon>Spermatophyta</taxon>
        <taxon>Magnoliopsida</taxon>
        <taxon>eudicotyledons</taxon>
        <taxon>Gunneridae</taxon>
        <taxon>Pentapetalae</taxon>
        <taxon>rosids</taxon>
        <taxon>fabids</taxon>
        <taxon>Fabales</taxon>
        <taxon>Fabaceae</taxon>
        <taxon>Papilionoideae</taxon>
        <taxon>50 kb inversion clade</taxon>
        <taxon>NPAAA clade</taxon>
        <taxon>indigoferoid/millettioid clade</taxon>
        <taxon>Phaseoleae</taxon>
        <taxon>Mucuna</taxon>
    </lineage>
</organism>
<proteinExistence type="predicted"/>
<gene>
    <name evidence="1" type="ORF">CR513_14763</name>
</gene>
<reference evidence="1" key="1">
    <citation type="submission" date="2018-05" db="EMBL/GenBank/DDBJ databases">
        <title>Draft genome of Mucuna pruriens seed.</title>
        <authorList>
            <person name="Nnadi N.E."/>
            <person name="Vos R."/>
            <person name="Hasami M.H."/>
            <person name="Devisetty U.K."/>
            <person name="Aguiy J.C."/>
        </authorList>
    </citation>
    <scope>NUCLEOTIDE SEQUENCE [LARGE SCALE GENOMIC DNA]</scope>
    <source>
        <strain evidence="1">JCA_2017</strain>
    </source>
</reference>
<keyword evidence="2" id="KW-1185">Reference proteome</keyword>
<dbReference type="EMBL" id="QJKJ01002664">
    <property type="protein sequence ID" value="RDY01863.1"/>
    <property type="molecule type" value="Genomic_DNA"/>
</dbReference>
<name>A0A371HGD0_MUCPR</name>
<dbReference type="AlphaFoldDB" id="A0A371HGD0"/>
<dbReference type="OrthoDB" id="1424255at2759"/>
<protein>
    <submittedName>
        <fullName evidence="1">Uncharacterized protein</fullName>
    </submittedName>
</protein>
<feature type="non-terminal residue" evidence="1">
    <location>
        <position position="1"/>
    </location>
</feature>
<evidence type="ECO:0000313" key="2">
    <source>
        <dbReference type="Proteomes" id="UP000257109"/>
    </source>
</evidence>
<accession>A0A371HGD0</accession>
<dbReference type="CDD" id="cd00303">
    <property type="entry name" value="retropepsin_like"/>
    <property type="match status" value="1"/>
</dbReference>
<dbReference type="Proteomes" id="UP000257109">
    <property type="component" value="Unassembled WGS sequence"/>
</dbReference>
<dbReference type="InterPro" id="IPR021109">
    <property type="entry name" value="Peptidase_aspartic_dom_sf"/>
</dbReference>
<comment type="caution">
    <text evidence="1">The sequence shown here is derived from an EMBL/GenBank/DDBJ whole genome shotgun (WGS) entry which is preliminary data.</text>
</comment>
<dbReference type="PANTHER" id="PTHR33067:SF15">
    <property type="entry name" value="RNA-DIRECTED DNA POLYMERASE"/>
    <property type="match status" value="1"/>
</dbReference>